<evidence type="ECO:0000313" key="2">
    <source>
        <dbReference type="EMBL" id="SDY92018.1"/>
    </source>
</evidence>
<organism evidence="2 3">
    <name type="scientific">Citreimonas salinaria</name>
    <dbReference type="NCBI Taxonomy" id="321339"/>
    <lineage>
        <taxon>Bacteria</taxon>
        <taxon>Pseudomonadati</taxon>
        <taxon>Pseudomonadota</taxon>
        <taxon>Alphaproteobacteria</taxon>
        <taxon>Rhodobacterales</taxon>
        <taxon>Roseobacteraceae</taxon>
        <taxon>Citreimonas</taxon>
    </lineage>
</organism>
<dbReference type="EMBL" id="FNPF01000030">
    <property type="protein sequence ID" value="SDY92018.1"/>
    <property type="molecule type" value="Genomic_DNA"/>
</dbReference>
<accession>A0A1H3NT89</accession>
<dbReference type="Proteomes" id="UP000199286">
    <property type="component" value="Unassembled WGS sequence"/>
</dbReference>
<dbReference type="AlphaFoldDB" id="A0A1H3NT89"/>
<feature type="compositionally biased region" description="Basic and acidic residues" evidence="1">
    <location>
        <begin position="1"/>
        <end position="20"/>
    </location>
</feature>
<gene>
    <name evidence="2" type="ORF">SAMN05444340_13019</name>
</gene>
<protein>
    <submittedName>
        <fullName evidence="2">Uncharacterized protein</fullName>
    </submittedName>
</protein>
<evidence type="ECO:0000256" key="1">
    <source>
        <dbReference type="SAM" id="MobiDB-lite"/>
    </source>
</evidence>
<keyword evidence="3" id="KW-1185">Reference proteome</keyword>
<sequence length="44" mass="4780">MERNHGAREHQGHHGHDHHASAAKQPEPGKAIDPVCGMSVTMET</sequence>
<feature type="non-terminal residue" evidence="2">
    <location>
        <position position="44"/>
    </location>
</feature>
<proteinExistence type="predicted"/>
<reference evidence="2 3" key="1">
    <citation type="submission" date="2016-10" db="EMBL/GenBank/DDBJ databases">
        <authorList>
            <person name="de Groot N.N."/>
        </authorList>
    </citation>
    <scope>NUCLEOTIDE SEQUENCE [LARGE SCALE GENOMIC DNA]</scope>
    <source>
        <strain evidence="2 3">DSM 26880</strain>
    </source>
</reference>
<name>A0A1H3NT89_9RHOB</name>
<feature type="region of interest" description="Disordered" evidence="1">
    <location>
        <begin position="1"/>
        <end position="44"/>
    </location>
</feature>
<evidence type="ECO:0000313" key="3">
    <source>
        <dbReference type="Proteomes" id="UP000199286"/>
    </source>
</evidence>